<reference evidence="14" key="3">
    <citation type="submission" date="2025-09" db="UniProtKB">
        <authorList>
            <consortium name="Ensembl"/>
        </authorList>
    </citation>
    <scope>IDENTIFICATION</scope>
</reference>
<evidence type="ECO:0000256" key="10">
    <source>
        <dbReference type="SAM" id="Phobius"/>
    </source>
</evidence>
<dbReference type="FunFam" id="3.40.390.10:FF:000002">
    <property type="entry name" value="Disintegrin and metalloproteinase domain-containing protein 22"/>
    <property type="match status" value="1"/>
</dbReference>
<keyword evidence="4 10" id="KW-0472">Membrane</keyword>
<dbReference type="Ensembl" id="ENSSHAT00000038167.1">
    <property type="protein sequence ID" value="ENSSHAP00000025419.1"/>
    <property type="gene ID" value="ENSSHAG00000011484.2"/>
</dbReference>
<evidence type="ECO:0000256" key="9">
    <source>
        <dbReference type="SAM" id="MobiDB-lite"/>
    </source>
</evidence>
<evidence type="ECO:0000256" key="2">
    <source>
        <dbReference type="ARBA" id="ARBA00022692"/>
    </source>
</evidence>
<dbReference type="Pfam" id="PF00200">
    <property type="entry name" value="Disintegrin"/>
    <property type="match status" value="1"/>
</dbReference>
<dbReference type="Gene3D" id="3.40.390.10">
    <property type="entry name" value="Collagenase (Catalytic Domain)"/>
    <property type="match status" value="1"/>
</dbReference>
<keyword evidence="15" id="KW-1185">Reference proteome</keyword>
<evidence type="ECO:0000313" key="14">
    <source>
        <dbReference type="Ensembl" id="ENSSHAP00000025419.1"/>
    </source>
</evidence>
<feature type="domain" description="EGF-like" evidence="11">
    <location>
        <begin position="557"/>
        <end position="589"/>
    </location>
</feature>
<dbReference type="InterPro" id="IPR000742">
    <property type="entry name" value="EGF"/>
</dbReference>
<dbReference type="InterPro" id="IPR036436">
    <property type="entry name" value="Disintegrin_dom_sf"/>
</dbReference>
<dbReference type="SUPFAM" id="SSF57552">
    <property type="entry name" value="Blood coagulation inhibitor (disintegrin)"/>
    <property type="match status" value="1"/>
</dbReference>
<keyword evidence="8" id="KW-0479">Metal-binding</keyword>
<evidence type="ECO:0000256" key="7">
    <source>
        <dbReference type="PROSITE-ProRule" id="PRU00076"/>
    </source>
</evidence>
<comment type="caution">
    <text evidence="7">Lacks conserved residue(s) required for the propagation of feature annotation.</text>
</comment>
<proteinExistence type="predicted"/>
<dbReference type="Proteomes" id="UP000007648">
    <property type="component" value="Unassembled WGS sequence"/>
</dbReference>
<feature type="active site" evidence="8">
    <location>
        <position position="252"/>
    </location>
</feature>
<dbReference type="GO" id="GO:0046872">
    <property type="term" value="F:metal ion binding"/>
    <property type="evidence" value="ECO:0007669"/>
    <property type="project" value="UniProtKB-KW"/>
</dbReference>
<comment type="subcellular location">
    <subcellularLocation>
        <location evidence="1">Membrane</location>
        <topology evidence="1">Single-pass membrane protein</topology>
    </subcellularLocation>
</comment>
<dbReference type="FunFam" id="4.10.70.10:FF:000001">
    <property type="entry name" value="Disintegrin and metalloproteinase domain-containing protein 22"/>
    <property type="match status" value="1"/>
</dbReference>
<dbReference type="GeneTree" id="ENSGT00940000155495"/>
<feature type="binding site" evidence="8">
    <location>
        <position position="255"/>
    </location>
    <ligand>
        <name>Zn(2+)</name>
        <dbReference type="ChEBI" id="CHEBI:29105"/>
        <note>catalytic</note>
    </ligand>
</feature>
<feature type="compositionally biased region" description="Pro residues" evidence="9">
    <location>
        <begin position="716"/>
        <end position="725"/>
    </location>
</feature>
<dbReference type="AlphaFoldDB" id="A0A7N4NMU1"/>
<evidence type="ECO:0000256" key="1">
    <source>
        <dbReference type="ARBA" id="ARBA00004167"/>
    </source>
</evidence>
<dbReference type="InterPro" id="IPR001590">
    <property type="entry name" value="Peptidase_M12B"/>
</dbReference>
<dbReference type="PANTHER" id="PTHR11905">
    <property type="entry name" value="ADAM A DISINTEGRIN AND METALLOPROTEASE DOMAIN"/>
    <property type="match status" value="1"/>
</dbReference>
<evidence type="ECO:0000313" key="15">
    <source>
        <dbReference type="Proteomes" id="UP000007648"/>
    </source>
</evidence>
<dbReference type="GO" id="GO:0016020">
    <property type="term" value="C:membrane"/>
    <property type="evidence" value="ECO:0007669"/>
    <property type="project" value="UniProtKB-SubCell"/>
</dbReference>
<dbReference type="InterPro" id="IPR006586">
    <property type="entry name" value="ADAM_Cys-rich"/>
</dbReference>
<protein>
    <submittedName>
        <fullName evidence="14">ADAM metallopeptidase domain 12</fullName>
    </submittedName>
</protein>
<keyword evidence="8" id="KW-0862">Zinc</keyword>
<dbReference type="InterPro" id="IPR024079">
    <property type="entry name" value="MetalloPept_cat_dom_sf"/>
</dbReference>
<evidence type="ECO:0000256" key="5">
    <source>
        <dbReference type="ARBA" id="ARBA00023157"/>
    </source>
</evidence>
<reference evidence="14 15" key="1">
    <citation type="journal article" date="2011" name="Proc. Natl. Acad. Sci. U.S.A.">
        <title>Genetic diversity and population structure of the endangered marsupial Sarcophilus harrisii (Tasmanian devil).</title>
        <authorList>
            <person name="Miller W."/>
            <person name="Hayes V.M."/>
            <person name="Ratan A."/>
            <person name="Petersen D.C."/>
            <person name="Wittekindt N.E."/>
            <person name="Miller J."/>
            <person name="Walenz B."/>
            <person name="Knight J."/>
            <person name="Qi J."/>
            <person name="Zhao F."/>
            <person name="Wang Q."/>
            <person name="Bedoya-Reina O.C."/>
            <person name="Katiyar N."/>
            <person name="Tomsho L.P."/>
            <person name="Kasson L.M."/>
            <person name="Hardie R.A."/>
            <person name="Woodbridge P."/>
            <person name="Tindall E.A."/>
            <person name="Bertelsen M.F."/>
            <person name="Dixon D."/>
            <person name="Pyecroft S."/>
            <person name="Helgen K.M."/>
            <person name="Lesk A.M."/>
            <person name="Pringle T.H."/>
            <person name="Patterson N."/>
            <person name="Zhang Y."/>
            <person name="Kreiss A."/>
            <person name="Woods G.M."/>
            <person name="Jones M.E."/>
            <person name="Schuster S.C."/>
        </authorList>
    </citation>
    <scope>NUCLEOTIDE SEQUENCE [LARGE SCALE GENOMIC DNA]</scope>
</reference>
<feature type="domain" description="Disintegrin" evidence="12">
    <location>
        <begin position="325"/>
        <end position="411"/>
    </location>
</feature>
<dbReference type="SUPFAM" id="SSF55486">
    <property type="entry name" value="Metalloproteases ('zincins'), catalytic domain"/>
    <property type="match status" value="1"/>
</dbReference>
<dbReference type="PRINTS" id="PR00289">
    <property type="entry name" value="DISINTEGRIN"/>
</dbReference>
<organism evidence="14 15">
    <name type="scientific">Sarcophilus harrisii</name>
    <name type="common">Tasmanian devil</name>
    <name type="synonym">Sarcophilus laniarius</name>
    <dbReference type="NCBI Taxonomy" id="9305"/>
    <lineage>
        <taxon>Eukaryota</taxon>
        <taxon>Metazoa</taxon>
        <taxon>Chordata</taxon>
        <taxon>Craniata</taxon>
        <taxon>Vertebrata</taxon>
        <taxon>Euteleostomi</taxon>
        <taxon>Mammalia</taxon>
        <taxon>Metatheria</taxon>
        <taxon>Dasyuromorphia</taxon>
        <taxon>Dasyuridae</taxon>
        <taxon>Sarcophilus</taxon>
    </lineage>
</organism>
<dbReference type="Pfam" id="PF08516">
    <property type="entry name" value="ADAM_CR"/>
    <property type="match status" value="1"/>
</dbReference>
<feature type="domain" description="Peptidase M12B" evidence="13">
    <location>
        <begin position="115"/>
        <end position="317"/>
    </location>
</feature>
<feature type="binding site" evidence="8">
    <location>
        <position position="261"/>
    </location>
    <ligand>
        <name>Zn(2+)</name>
        <dbReference type="ChEBI" id="CHEBI:29105"/>
        <note>catalytic</note>
    </ligand>
</feature>
<evidence type="ECO:0000256" key="8">
    <source>
        <dbReference type="PROSITE-ProRule" id="PRU00276"/>
    </source>
</evidence>
<feature type="compositionally biased region" description="Polar residues" evidence="9">
    <location>
        <begin position="781"/>
        <end position="790"/>
    </location>
</feature>
<dbReference type="SMART" id="SM00608">
    <property type="entry name" value="ACR"/>
    <property type="match status" value="1"/>
</dbReference>
<feature type="disulfide bond" evidence="7">
    <location>
        <begin position="579"/>
        <end position="588"/>
    </location>
</feature>
<evidence type="ECO:0000256" key="6">
    <source>
        <dbReference type="PROSITE-ProRule" id="PRU00068"/>
    </source>
</evidence>
<dbReference type="PROSITE" id="PS50026">
    <property type="entry name" value="EGF_3"/>
    <property type="match status" value="1"/>
</dbReference>
<dbReference type="PROSITE" id="PS00427">
    <property type="entry name" value="DISINTEGRIN_1"/>
    <property type="match status" value="1"/>
</dbReference>
<evidence type="ECO:0000259" key="13">
    <source>
        <dbReference type="PROSITE" id="PS50215"/>
    </source>
</evidence>
<evidence type="ECO:0000256" key="4">
    <source>
        <dbReference type="ARBA" id="ARBA00023136"/>
    </source>
</evidence>
<feature type="disulfide bond" evidence="7">
    <location>
        <begin position="561"/>
        <end position="571"/>
    </location>
</feature>
<gene>
    <name evidence="14" type="primary">ADAM12</name>
</gene>
<name>A0A7N4NMU1_SARHA</name>
<dbReference type="GO" id="GO:0004222">
    <property type="term" value="F:metalloendopeptidase activity"/>
    <property type="evidence" value="ECO:0007669"/>
    <property type="project" value="InterPro"/>
</dbReference>
<dbReference type="CDD" id="cd04269">
    <property type="entry name" value="ZnMc_adamalysin_II_like"/>
    <property type="match status" value="1"/>
</dbReference>
<dbReference type="Pfam" id="PF01421">
    <property type="entry name" value="Reprolysin"/>
    <property type="match status" value="1"/>
</dbReference>
<dbReference type="PANTHER" id="PTHR11905:SF112">
    <property type="entry name" value="DISINTEGRIN AND METALLOPROTEINASE DOMAIN-CONTAINING PROTEIN 12"/>
    <property type="match status" value="1"/>
</dbReference>
<dbReference type="SMART" id="SM00050">
    <property type="entry name" value="DISIN"/>
    <property type="match status" value="1"/>
</dbReference>
<feature type="transmembrane region" description="Helical" evidence="10">
    <location>
        <begin position="83"/>
        <end position="104"/>
    </location>
</feature>
<feature type="transmembrane region" description="Helical" evidence="10">
    <location>
        <begin position="52"/>
        <end position="77"/>
    </location>
</feature>
<evidence type="ECO:0000259" key="12">
    <source>
        <dbReference type="PROSITE" id="PS50214"/>
    </source>
</evidence>
<reference evidence="14" key="2">
    <citation type="submission" date="2025-08" db="UniProtKB">
        <authorList>
            <consortium name="Ensembl"/>
        </authorList>
    </citation>
    <scope>IDENTIFICATION</scope>
</reference>
<feature type="binding site" evidence="8">
    <location>
        <position position="251"/>
    </location>
    <ligand>
        <name>Zn(2+)</name>
        <dbReference type="ChEBI" id="CHEBI:29105"/>
        <note>catalytic</note>
    </ligand>
</feature>
<dbReference type="PROSITE" id="PS50214">
    <property type="entry name" value="DISINTEGRIN_2"/>
    <property type="match status" value="1"/>
</dbReference>
<dbReference type="InterPro" id="IPR034027">
    <property type="entry name" value="Reprolysin_adamalysin"/>
</dbReference>
<dbReference type="PROSITE" id="PS50215">
    <property type="entry name" value="ADAM_MEPRO"/>
    <property type="match status" value="1"/>
</dbReference>
<dbReference type="InterPro" id="IPR001762">
    <property type="entry name" value="Disintegrin_dom"/>
</dbReference>
<sequence>MITAGPHGPPHTGKVQQVPLLALDFVSLQGFCEETSHASFTQRHRLSLSLSLSLCLSLSLSLCLSLSVSVFLCLSLSPSLPLLPPPCTCLSTFNFFNLICFTFWQRKRETLKTAKYVELVIVADNREFQRQGKDVEKVKQRLIEIANHVDKFYRPLNIRIVLVGVEVWNDIDKCSISQDPFTSLHEFLDWRKMKLLPRKPHDNAQLVSGVYFQGTTIGMAPIMSMCTAEQSGGVVMDHSDSPLGAAVTLAHELGHNLGMNHDTLERGCHCQAMTDKGGCIMNPSTGYPFPVMFSSCSRRDVETSLEKGMGMCLFNLPDIKEAFGGQKCGNGYVEEGEECDCGEPDECTNPCCNATTCTLKPEAVCAHGLCCENCQLKAAGTACRASSNSCDLPEFCTGAHPHCPANVYLHDGHRCHRVDGYCYNGICQTHEQQCVTLWGPGAKPAPGICFERVNSAGDPYGNCGKNSKSSFAKCEMRDAKCGKIQCQGGASRPVIGTNAVSIETNIPLQEGGKILCRGTHVYLGDDLPDPGLVLAGTKCEEGKLCLNRRCQNVSVFGVHECATKCHGRGVCNSNKNCHCEADWAPPFCDRPGFGGSVDSGPMRQADKRGLALGILVTVFCLLAAGFVTYLKRKALIRLLFTNKKTKTTIEKLRYPESRSGSPKYQNINISNPVKSLNPCPAGLLLPLPQGPSHQAVPARPLPANPAVRQAQGTHKPSPPQKPLPADPLSRAARLSETSRKAPGPQEAGHRLIPTRLVPSFPLIFPPSCQTGVGEPDLPSLSWANSSGGEL</sequence>
<dbReference type="InterPro" id="IPR018358">
    <property type="entry name" value="Disintegrin_CS"/>
</dbReference>
<keyword evidence="3 10" id="KW-1133">Transmembrane helix</keyword>
<evidence type="ECO:0000259" key="11">
    <source>
        <dbReference type="PROSITE" id="PS50026"/>
    </source>
</evidence>
<keyword evidence="2 10" id="KW-0812">Transmembrane</keyword>
<keyword evidence="7" id="KW-0245">EGF-like domain</keyword>
<dbReference type="Gene3D" id="4.10.70.10">
    <property type="entry name" value="Disintegrin domain"/>
    <property type="match status" value="1"/>
</dbReference>
<keyword evidence="5 7" id="KW-1015">Disulfide bond</keyword>
<accession>A0A7N4NMU1</accession>
<feature type="region of interest" description="Disordered" evidence="9">
    <location>
        <begin position="705"/>
        <end position="790"/>
    </location>
</feature>
<evidence type="ECO:0000256" key="3">
    <source>
        <dbReference type="ARBA" id="ARBA00022989"/>
    </source>
</evidence>
<dbReference type="GO" id="GO:0006508">
    <property type="term" value="P:proteolysis"/>
    <property type="evidence" value="ECO:0007669"/>
    <property type="project" value="InterPro"/>
</dbReference>
<feature type="transmembrane region" description="Helical" evidence="10">
    <location>
        <begin position="610"/>
        <end position="630"/>
    </location>
</feature>
<feature type="disulfide bond" evidence="6">
    <location>
        <begin position="383"/>
        <end position="403"/>
    </location>
</feature>